<dbReference type="PROSITE" id="PS51831">
    <property type="entry name" value="HD"/>
    <property type="match status" value="1"/>
</dbReference>
<dbReference type="InterPro" id="IPR002934">
    <property type="entry name" value="Polymerase_NTP_transf_dom"/>
</dbReference>
<dbReference type="Pfam" id="PF01909">
    <property type="entry name" value="NTP_transf_2"/>
    <property type="match status" value="1"/>
</dbReference>
<feature type="region of interest" description="Disordered" evidence="8">
    <location>
        <begin position="1"/>
        <end position="34"/>
    </location>
</feature>
<dbReference type="CDD" id="cd04899">
    <property type="entry name" value="ACT_ACR-UUR-like_2"/>
    <property type="match status" value="1"/>
</dbReference>
<keyword evidence="4 7" id="KW-0378">Hydrolase</keyword>
<feature type="compositionally biased region" description="Polar residues" evidence="8">
    <location>
        <begin position="1"/>
        <end position="14"/>
    </location>
</feature>
<dbReference type="EMBL" id="PJBV01000010">
    <property type="protein sequence ID" value="PKH44215.1"/>
    <property type="molecule type" value="Genomic_DNA"/>
</dbReference>
<comment type="caution">
    <text evidence="7">Lacks conserved residue(s) required for the propagation of feature annotation.</text>
</comment>
<name>A0ABX4R225_9ACTN</name>
<dbReference type="InterPro" id="IPR043519">
    <property type="entry name" value="NT_sf"/>
</dbReference>
<dbReference type="Gene3D" id="1.10.3090.10">
    <property type="entry name" value="cca-adding enzyme, domain 2"/>
    <property type="match status" value="1"/>
</dbReference>
<dbReference type="Proteomes" id="UP000233565">
    <property type="component" value="Unassembled WGS sequence"/>
</dbReference>
<keyword evidence="1 7" id="KW-0808">Transferase</keyword>
<comment type="similarity">
    <text evidence="7">Belongs to the GlnD family.</text>
</comment>
<evidence type="ECO:0000259" key="10">
    <source>
        <dbReference type="PROSITE" id="PS51831"/>
    </source>
</evidence>
<comment type="catalytic activity">
    <reaction evidence="7">
        <text>[protein-PII]-uridylyl-L-tyrosine + H2O = [protein-PII]-L-tyrosine + UMP + H(+)</text>
        <dbReference type="Rhea" id="RHEA:48600"/>
        <dbReference type="Rhea" id="RHEA-COMP:12147"/>
        <dbReference type="Rhea" id="RHEA-COMP:12148"/>
        <dbReference type="ChEBI" id="CHEBI:15377"/>
        <dbReference type="ChEBI" id="CHEBI:15378"/>
        <dbReference type="ChEBI" id="CHEBI:46858"/>
        <dbReference type="ChEBI" id="CHEBI:57865"/>
        <dbReference type="ChEBI" id="CHEBI:90602"/>
    </reaction>
</comment>
<evidence type="ECO:0000313" key="12">
    <source>
        <dbReference type="Proteomes" id="UP000233565"/>
    </source>
</evidence>
<dbReference type="InterPro" id="IPR010043">
    <property type="entry name" value="UTase/UR"/>
</dbReference>
<dbReference type="HAMAP" id="MF_00277">
    <property type="entry name" value="PII_uridylyl_transf"/>
    <property type="match status" value="1"/>
</dbReference>
<dbReference type="PIRSF" id="PIRSF006288">
    <property type="entry name" value="PII_uridyltransf"/>
    <property type="match status" value="1"/>
</dbReference>
<keyword evidence="5 7" id="KW-0460">Magnesium</keyword>
<feature type="domain" description="HD" evidence="10">
    <location>
        <begin position="427"/>
        <end position="531"/>
    </location>
</feature>
<protein>
    <recommendedName>
        <fullName evidence="7">Bifunctional uridylyltransferase/uridylyl-removing enzyme</fullName>
        <shortName evidence="7">UTase/UR</shortName>
    </recommendedName>
    <alternativeName>
        <fullName evidence="7">Bifunctional [protein-PII] modification enzyme</fullName>
    </alternativeName>
    <alternativeName>
        <fullName evidence="7">Bifunctional nitrogen sensor protein</fullName>
    </alternativeName>
    <domain>
        <recommendedName>
            <fullName evidence="7">[Protein-PII] uridylyltransferase</fullName>
            <shortName evidence="7">PII uridylyltransferase</shortName>
            <shortName evidence="7">UTase</shortName>
            <ecNumber evidence="7">2.7.7.59</ecNumber>
        </recommendedName>
    </domain>
    <domain>
        <recommendedName>
            <fullName evidence="7">[Protein-PII]-UMP uridylyl-removing enzyme</fullName>
            <shortName evidence="7">UR</shortName>
            <ecNumber evidence="7">3.1.4.-</ecNumber>
        </recommendedName>
    </domain>
</protein>
<keyword evidence="6 7" id="KW-0511">Multifunctional enzyme</keyword>
<organism evidence="11 12">
    <name type="scientific">Nocardioides alpinus</name>
    <dbReference type="NCBI Taxonomy" id="748909"/>
    <lineage>
        <taxon>Bacteria</taxon>
        <taxon>Bacillati</taxon>
        <taxon>Actinomycetota</taxon>
        <taxon>Actinomycetes</taxon>
        <taxon>Propionibacteriales</taxon>
        <taxon>Nocardioidaceae</taxon>
        <taxon>Nocardioides</taxon>
    </lineage>
</organism>
<dbReference type="InterPro" id="IPR006674">
    <property type="entry name" value="HD_domain"/>
</dbReference>
<keyword evidence="2 7" id="KW-0548">Nucleotidyltransferase</keyword>
<dbReference type="PANTHER" id="PTHR47320">
    <property type="entry name" value="BIFUNCTIONAL URIDYLYLTRANSFERASE/URIDYLYL-REMOVING ENZYME"/>
    <property type="match status" value="1"/>
</dbReference>
<keyword evidence="12" id="KW-1185">Reference proteome</keyword>
<evidence type="ECO:0000259" key="9">
    <source>
        <dbReference type="PROSITE" id="PS51671"/>
    </source>
</evidence>
<comment type="cofactor">
    <cofactor evidence="7">
        <name>Mg(2+)</name>
        <dbReference type="ChEBI" id="CHEBI:18420"/>
    </cofactor>
</comment>
<dbReference type="SMART" id="SM00471">
    <property type="entry name" value="HDc"/>
    <property type="match status" value="1"/>
</dbReference>
<dbReference type="InterPro" id="IPR045865">
    <property type="entry name" value="ACT-like_dom_sf"/>
</dbReference>
<sequence>MTARSGSARSTPSYGSGPASRTRPRSDDDDPLGPAVVTAAQRQTRATSADELCREAYAASCGPVTGVALVAVGGYGRGELAPHSDLDVVLVHDDDVPLGDLGHTLWYPLWDSGRRLDHSVRSMSEMVEAAADLRVALGLLDARHLAGDPGLSLRLRTTMLADWRRQARTRLPDLKALTRKRHEVTGELAHASVPDVKEAEGGLRDAGVLRAIEASWLVDASTPALEAARVMLLDVRDEVQELAGRPSDRIAPEMWGPLAERLDLADAEAAQRHVRSLGRRIGHLSRLAWRRTDAVMDRTTGEKGRRTPALERIAPGIALSRGEVVLDAGTKPADDPTLLLRAAAEAASRDAVLAPSTAARLVRECTELPVPWPAPARDALVRLLASGPGLLPVWETLDEIGGIDTFLPEWEQIRLLPHASTIHRFTVDRHVVETCAEAGSLIRGVRRPDLLLVAALLHDIGKGSLHDHSVAGEPLARKVVTRMGFTDLDAEVVASLVRWHLLLATLATTRDPDDPATTAELLTHVPDGASLELLRALTEADARATSSAAWTSWRESLIDRLVTRAGAALGAEVSHVVALETVPVPDVVRRESGAVSVEITPHEVGATVTVIAADRVGLLADVAGGLAALRVPVKAARAWAQVDSEGEWGVSAWEVPDAYLDPAVVRDRIRRVAEGTQRLPSPPARGVDELPPIVEVRPAASRQSLVLEIRTSDRPGVVHLVLTTLADLGLTVASAHVSTLGPQAVDVFYVQEVGGVRPTEERAATAAHAVRGALEG</sequence>
<evidence type="ECO:0000256" key="1">
    <source>
        <dbReference type="ARBA" id="ARBA00022679"/>
    </source>
</evidence>
<dbReference type="EC" id="2.7.7.59" evidence="7"/>
<dbReference type="SUPFAM" id="SSF109604">
    <property type="entry name" value="HD-domain/PDEase-like"/>
    <property type="match status" value="1"/>
</dbReference>
<comment type="domain">
    <text evidence="7">Has four distinct domains: an N-terminal nucleotidyltransferase (NT) domain responsible for UTase activity, a central HD domain that encodes UR activity, and two C-terminal ACT domains that seem to have a role in glutamine sensing.</text>
</comment>
<accession>A0ABX4R225</accession>
<evidence type="ECO:0000256" key="2">
    <source>
        <dbReference type="ARBA" id="ARBA00022695"/>
    </source>
</evidence>
<feature type="domain" description="ACT" evidence="9">
    <location>
        <begin position="706"/>
        <end position="776"/>
    </location>
</feature>
<dbReference type="CDD" id="cd00077">
    <property type="entry name" value="HDc"/>
    <property type="match status" value="1"/>
</dbReference>
<dbReference type="NCBIfam" id="NF002895">
    <property type="entry name" value="PRK03381.1"/>
    <property type="match status" value="1"/>
</dbReference>
<comment type="activity regulation">
    <text evidence="7">Uridylyltransferase (UTase) activity is inhibited by glutamine, while glutamine activates uridylyl-removing (UR) activity.</text>
</comment>
<evidence type="ECO:0000256" key="7">
    <source>
        <dbReference type="HAMAP-Rule" id="MF_00277"/>
    </source>
</evidence>
<evidence type="ECO:0000256" key="3">
    <source>
        <dbReference type="ARBA" id="ARBA00022737"/>
    </source>
</evidence>
<dbReference type="EC" id="3.1.4.-" evidence="7"/>
<comment type="catalytic activity">
    <reaction evidence="7">
        <text>[protein-PII]-L-tyrosine + UTP = [protein-PII]-uridylyl-L-tyrosine + diphosphate</text>
        <dbReference type="Rhea" id="RHEA:13673"/>
        <dbReference type="Rhea" id="RHEA-COMP:12147"/>
        <dbReference type="Rhea" id="RHEA-COMP:12148"/>
        <dbReference type="ChEBI" id="CHEBI:33019"/>
        <dbReference type="ChEBI" id="CHEBI:46398"/>
        <dbReference type="ChEBI" id="CHEBI:46858"/>
        <dbReference type="ChEBI" id="CHEBI:90602"/>
        <dbReference type="EC" id="2.7.7.59"/>
    </reaction>
</comment>
<evidence type="ECO:0000256" key="4">
    <source>
        <dbReference type="ARBA" id="ARBA00022801"/>
    </source>
</evidence>
<evidence type="ECO:0000313" key="11">
    <source>
        <dbReference type="EMBL" id="PKH44215.1"/>
    </source>
</evidence>
<reference evidence="11 12" key="1">
    <citation type="submission" date="2017-12" db="EMBL/GenBank/DDBJ databases">
        <title>Pharmacopeia of the Arctic Ocean.</title>
        <authorList>
            <person name="Collins E."/>
            <person name="Ducluzeau A.-L."/>
        </authorList>
    </citation>
    <scope>NUCLEOTIDE SEQUENCE [LARGE SCALE GENOMIC DNA]</scope>
    <source>
        <strain evidence="11 12">DSM 23325</strain>
    </source>
</reference>
<dbReference type="SUPFAM" id="SSF81301">
    <property type="entry name" value="Nucleotidyltransferase"/>
    <property type="match status" value="1"/>
</dbReference>
<dbReference type="InterPro" id="IPR002912">
    <property type="entry name" value="ACT_dom"/>
</dbReference>
<dbReference type="GO" id="GO:0016779">
    <property type="term" value="F:nucleotidyltransferase activity"/>
    <property type="evidence" value="ECO:0007669"/>
    <property type="project" value="UniProtKB-KW"/>
</dbReference>
<evidence type="ECO:0000256" key="5">
    <source>
        <dbReference type="ARBA" id="ARBA00022842"/>
    </source>
</evidence>
<keyword evidence="3" id="KW-0677">Repeat</keyword>
<evidence type="ECO:0000256" key="8">
    <source>
        <dbReference type="SAM" id="MobiDB-lite"/>
    </source>
</evidence>
<dbReference type="Pfam" id="PF01966">
    <property type="entry name" value="HD"/>
    <property type="match status" value="1"/>
</dbReference>
<dbReference type="InterPro" id="IPR003607">
    <property type="entry name" value="HD/PDEase_dom"/>
</dbReference>
<comment type="function">
    <text evidence="7">Modifies, by uridylylation and deuridylylation, the PII regulatory proteins (GlnB and homologs), in response to the nitrogen status of the cell that GlnD senses through the glutamine level. Under low glutamine levels, catalyzes the conversion of the PII proteins and UTP to PII-UMP and PPi, while under higher glutamine levels, GlnD hydrolyzes PII-UMP to PII and UMP (deuridylylation). Thus, controls uridylylation state and activity of the PII proteins, and plays an important role in the regulation of nitrogen metabolism.</text>
</comment>
<gene>
    <name evidence="7" type="primary">glnD</name>
    <name evidence="11" type="ORF">CXG46_01255</name>
</gene>
<dbReference type="PANTHER" id="PTHR47320:SF1">
    <property type="entry name" value="BIFUNCTIONAL URIDYLYLTRANSFERASE_URIDYLYL-REMOVING ENZYME"/>
    <property type="match status" value="1"/>
</dbReference>
<proteinExistence type="inferred from homology"/>
<comment type="caution">
    <text evidence="11">The sequence shown here is derived from an EMBL/GenBank/DDBJ whole genome shotgun (WGS) entry which is preliminary data.</text>
</comment>
<evidence type="ECO:0000256" key="6">
    <source>
        <dbReference type="ARBA" id="ARBA00023268"/>
    </source>
</evidence>
<dbReference type="PROSITE" id="PS51671">
    <property type="entry name" value="ACT"/>
    <property type="match status" value="1"/>
</dbReference>
<feature type="region of interest" description="Uridylyltransferase" evidence="7">
    <location>
        <begin position="1"/>
        <end position="312"/>
    </location>
</feature>
<dbReference type="SUPFAM" id="SSF55021">
    <property type="entry name" value="ACT-like"/>
    <property type="match status" value="1"/>
</dbReference>
<dbReference type="Gene3D" id="3.30.460.10">
    <property type="entry name" value="Beta Polymerase, domain 2"/>
    <property type="match status" value="1"/>
</dbReference>